<organism evidence="1 2">
    <name type="scientific">Neodiprion lecontei nucleopolyhedrovirus (strain Canada)</name>
    <name type="common">NeleNPV</name>
    <dbReference type="NCBI Taxonomy" id="654906"/>
    <lineage>
        <taxon>Viruses</taxon>
        <taxon>Viruses incertae sedis</taxon>
        <taxon>Naldaviricetes</taxon>
        <taxon>Lefavirales</taxon>
        <taxon>Baculoviridae</taxon>
        <taxon>Gammabaculovirus</taxon>
        <taxon>Gammabaculovirus nelecontei</taxon>
    </lineage>
</organism>
<keyword evidence="2" id="KW-1185">Reference proteome</keyword>
<proteinExistence type="predicted"/>
<organismHost>
    <name type="scientific">Neodiprion lecontei</name>
    <name type="common">Redheaded pine sawfly</name>
    <dbReference type="NCBI Taxonomy" id="441921"/>
</organismHost>
<name>Q6JPF2_NPVNC</name>
<dbReference type="RefSeq" id="YP_025216.1">
    <property type="nucleotide sequence ID" value="NC_005906.1"/>
</dbReference>
<dbReference type="KEGG" id="vg:2943429"/>
<sequence length="63" mass="7829">MRIQKKFFYVYKIKKSKYFSTMQTHVINAINVEHAFIRSWFCTKTFITCVRIVLKYLLFFIFF</sequence>
<dbReference type="GeneID" id="2943429"/>
<dbReference type="Proteomes" id="UP000008776">
    <property type="component" value="Segment"/>
</dbReference>
<evidence type="ECO:0000313" key="1">
    <source>
        <dbReference type="EMBL" id="AAQ99134.1"/>
    </source>
</evidence>
<reference evidence="1 2" key="1">
    <citation type="journal article" date="2004" name="J. Virol.">
        <title>Sequence and organization of the Neodiprion lecontei nucleopolyhedrovirus genome.</title>
        <authorList>
            <person name="Lauzon H.A.M."/>
            <person name="Lucarotti C.J."/>
            <person name="Krell P.J."/>
            <person name="Feng Q."/>
            <person name="Retnakaran A."/>
            <person name="Arif B.M."/>
        </authorList>
    </citation>
    <scope>NUCLEOTIDE SEQUENCE [LARGE SCALE GENOMIC DNA]</scope>
    <source>
        <strain evidence="2">Canada</strain>
    </source>
</reference>
<protein>
    <submittedName>
        <fullName evidence="1">Uncharacterized protein</fullName>
    </submittedName>
</protein>
<dbReference type="EMBL" id="AY349019">
    <property type="protein sequence ID" value="AAQ99134.1"/>
    <property type="molecule type" value="Genomic_DNA"/>
</dbReference>
<evidence type="ECO:0000313" key="2">
    <source>
        <dbReference type="Proteomes" id="UP000008776"/>
    </source>
</evidence>
<accession>Q6JPF2</accession>